<comment type="caution">
    <text evidence="1">The sequence shown here is derived from an EMBL/GenBank/DDBJ whole genome shotgun (WGS) entry which is preliminary data.</text>
</comment>
<reference evidence="1 2" key="1">
    <citation type="journal article" date="2024" name="bioRxiv">
        <title>A reference genome for Trichogramma kaykai: A tiny desert-dwelling parasitoid wasp with competing sex-ratio distorters.</title>
        <authorList>
            <person name="Culotta J."/>
            <person name="Lindsey A.R."/>
        </authorList>
    </citation>
    <scope>NUCLEOTIDE SEQUENCE [LARGE SCALE GENOMIC DNA]</scope>
    <source>
        <strain evidence="1 2">KSX58</strain>
    </source>
</reference>
<keyword evidence="2" id="KW-1185">Reference proteome</keyword>
<accession>A0ABD2WRZ5</accession>
<name>A0ABD2WRZ5_9HYME</name>
<dbReference type="Proteomes" id="UP001627154">
    <property type="component" value="Unassembled WGS sequence"/>
</dbReference>
<protein>
    <submittedName>
        <fullName evidence="1">Uncharacterized protein</fullName>
    </submittedName>
</protein>
<organism evidence="1 2">
    <name type="scientific">Trichogramma kaykai</name>
    <dbReference type="NCBI Taxonomy" id="54128"/>
    <lineage>
        <taxon>Eukaryota</taxon>
        <taxon>Metazoa</taxon>
        <taxon>Ecdysozoa</taxon>
        <taxon>Arthropoda</taxon>
        <taxon>Hexapoda</taxon>
        <taxon>Insecta</taxon>
        <taxon>Pterygota</taxon>
        <taxon>Neoptera</taxon>
        <taxon>Endopterygota</taxon>
        <taxon>Hymenoptera</taxon>
        <taxon>Apocrita</taxon>
        <taxon>Proctotrupomorpha</taxon>
        <taxon>Chalcidoidea</taxon>
        <taxon>Trichogrammatidae</taxon>
        <taxon>Trichogramma</taxon>
    </lineage>
</organism>
<sequence>MHKNIDESSVVNESIAMEIEGSNKNIDESSVMNESVAMEIEESNKNIVESSVVNESIAMEIEESKQDRSSPMVIESKSNLVDLETQSGNTLQNVQFLNYIQARKPLKTKKLDKPQQVQEKKSKYLTKCPSTKIIHEQSSATNNLKEQLIGNEDPRRTKIIRRKAYKFGNSSTIDSISELIKFSYCLLLHVARMSTNEYEQEFQINKHSQDLTKILWVY</sequence>
<evidence type="ECO:0000313" key="2">
    <source>
        <dbReference type="Proteomes" id="UP001627154"/>
    </source>
</evidence>
<dbReference type="AlphaFoldDB" id="A0ABD2WRZ5"/>
<proteinExistence type="predicted"/>
<gene>
    <name evidence="1" type="ORF">TKK_010361</name>
</gene>
<evidence type="ECO:0000313" key="1">
    <source>
        <dbReference type="EMBL" id="KAL3395535.1"/>
    </source>
</evidence>
<dbReference type="EMBL" id="JBJJXI010000080">
    <property type="protein sequence ID" value="KAL3395535.1"/>
    <property type="molecule type" value="Genomic_DNA"/>
</dbReference>